<evidence type="ECO:0000313" key="2">
    <source>
        <dbReference type="Proteomes" id="UP001158500"/>
    </source>
</evidence>
<sequence>MSIDKTIEQYRGTKQAMQAIIDRHMQAAFAEIKQEFGDTPTTVYVNTVEQQDMRQQYPSGVYVGCEVRLGGE</sequence>
<dbReference type="EMBL" id="JAOCAE010000001">
    <property type="protein sequence ID" value="MDH1234478.1"/>
    <property type="molecule type" value="Genomic_DNA"/>
</dbReference>
<dbReference type="RefSeq" id="WP_279640955.1">
    <property type="nucleotide sequence ID" value="NZ_JAOCAE010000001.1"/>
</dbReference>
<protein>
    <submittedName>
        <fullName evidence="1">Uncharacterized protein</fullName>
    </submittedName>
</protein>
<comment type="caution">
    <text evidence="1">The sequence shown here is derived from an EMBL/GenBank/DDBJ whole genome shotgun (WGS) entry which is preliminary data.</text>
</comment>
<organism evidence="1 2">
    <name type="scientific">Stutzerimonas stutzeri</name>
    <name type="common">Pseudomonas stutzeri</name>
    <dbReference type="NCBI Taxonomy" id="316"/>
    <lineage>
        <taxon>Bacteria</taxon>
        <taxon>Pseudomonadati</taxon>
        <taxon>Pseudomonadota</taxon>
        <taxon>Gammaproteobacteria</taxon>
        <taxon>Pseudomonadales</taxon>
        <taxon>Pseudomonadaceae</taxon>
        <taxon>Stutzerimonas</taxon>
    </lineage>
</organism>
<accession>A0AA42T927</accession>
<dbReference type="AlphaFoldDB" id="A0AA42T927"/>
<dbReference type="Proteomes" id="UP001158500">
    <property type="component" value="Unassembled WGS sequence"/>
</dbReference>
<reference evidence="1" key="1">
    <citation type="submission" date="2022-09" db="EMBL/GenBank/DDBJ databases">
        <title>Intensive care unit water sources are persistently colonized with multi-drug resistant bacteria and are the site of extensive horizontal gene transfer of antibiotic resistance genes.</title>
        <authorList>
            <person name="Diorio-Toth L."/>
        </authorList>
    </citation>
    <scope>NUCLEOTIDE SEQUENCE</scope>
    <source>
        <strain evidence="1">GD03947</strain>
    </source>
</reference>
<gene>
    <name evidence="1" type="ORF">N5C32_00310</name>
</gene>
<evidence type="ECO:0000313" key="1">
    <source>
        <dbReference type="EMBL" id="MDH1234478.1"/>
    </source>
</evidence>
<name>A0AA42T927_STUST</name>
<proteinExistence type="predicted"/>